<dbReference type="Proteomes" id="UP001164539">
    <property type="component" value="Chromosome 13"/>
</dbReference>
<accession>A0ACC1WU29</accession>
<proteinExistence type="predicted"/>
<evidence type="ECO:0000313" key="2">
    <source>
        <dbReference type="Proteomes" id="UP001164539"/>
    </source>
</evidence>
<reference evidence="1 2" key="1">
    <citation type="journal article" date="2023" name="Science">
        <title>Complex scaffold remodeling in plant triterpene biosynthesis.</title>
        <authorList>
            <person name="De La Pena R."/>
            <person name="Hodgson H."/>
            <person name="Liu J.C."/>
            <person name="Stephenson M.J."/>
            <person name="Martin A.C."/>
            <person name="Owen C."/>
            <person name="Harkess A."/>
            <person name="Leebens-Mack J."/>
            <person name="Jimenez L.E."/>
            <person name="Osbourn A."/>
            <person name="Sattely E.S."/>
        </authorList>
    </citation>
    <scope>NUCLEOTIDE SEQUENCE [LARGE SCALE GENOMIC DNA]</scope>
    <source>
        <strain evidence="2">cv. JPN11</strain>
        <tissue evidence="1">Leaf</tissue>
    </source>
</reference>
<name>A0ACC1WU29_MELAZ</name>
<keyword evidence="2" id="KW-1185">Reference proteome</keyword>
<organism evidence="1 2">
    <name type="scientific">Melia azedarach</name>
    <name type="common">Chinaberry tree</name>
    <dbReference type="NCBI Taxonomy" id="155640"/>
    <lineage>
        <taxon>Eukaryota</taxon>
        <taxon>Viridiplantae</taxon>
        <taxon>Streptophyta</taxon>
        <taxon>Embryophyta</taxon>
        <taxon>Tracheophyta</taxon>
        <taxon>Spermatophyta</taxon>
        <taxon>Magnoliopsida</taxon>
        <taxon>eudicotyledons</taxon>
        <taxon>Gunneridae</taxon>
        <taxon>Pentapetalae</taxon>
        <taxon>rosids</taxon>
        <taxon>malvids</taxon>
        <taxon>Sapindales</taxon>
        <taxon>Meliaceae</taxon>
        <taxon>Melia</taxon>
    </lineage>
</organism>
<dbReference type="EMBL" id="CM051406">
    <property type="protein sequence ID" value="KAJ4702650.1"/>
    <property type="molecule type" value="Genomic_DNA"/>
</dbReference>
<sequence length="705" mass="81225">MSLHSTNLFIRRSPAVSGGTRCHSSSFSDKYPFFLRFQPSLNGNYKDKAIFNFDISGKCDSSNNISTLFRVIRCRAKKVDDLQEEVLEVFSSTSDDEIEKHVRTIKSILSSMDDGEISISPYDTAWVALIKDVNGSGDSPQFPSCLEWISNNQLPDGSWGDKIFLAHDRLLNTLACVVALKSWNIHQDKCEKGISFLKENISTLGNENEEHMTIGFEVAFPSLLELAQSLGIEVLDDFHVLQKIFAMRNEKIKRYWSEEGIYAARNSPFSDIDDTSMGFRLLRLHGYDVSPDVFQQFEEGDEFFCFPGETSQQAVTLTFNLYRATQVSFPGEKILEKARQFSENFLREKLAANKLLDKWVIAKDLPGEVAYALEVPWYASLSRIESRFYIDQYGGEDDVWIVKTLYRMPYINNNDYLELAKLDYNSCQATHQAEWVSMQKWYTECQLENFGTSKRDLLLAYFLASASIYEPERSGERIAWAKTAILVETIAKYFHNNKDSSHQQRKAFVDEFKKYCNNSQQSLNSSKTGQKFTGPLLGNLIYHSFGSQTTQNRDITRHLFHAWEKWLMKWEVEGDSHQGQAELLVKTILNLSVGNWLSEELLYHPQYEQLFHLTNKICYKLARFRMQKGDENGNCSGNFDSTKKLEIESEMQELVQLVLQNSLDGMNSEAKEIFLTVAKRFYYTAHCDPKTVSYHIDKVLFERVE</sequence>
<evidence type="ECO:0000313" key="1">
    <source>
        <dbReference type="EMBL" id="KAJ4702650.1"/>
    </source>
</evidence>
<comment type="caution">
    <text evidence="1">The sequence shown here is derived from an EMBL/GenBank/DDBJ whole genome shotgun (WGS) entry which is preliminary data.</text>
</comment>
<gene>
    <name evidence="1" type="ORF">OWV82_022665</name>
</gene>
<protein>
    <submittedName>
        <fullName evidence="1">Copalyl diphosphate synthase</fullName>
    </submittedName>
</protein>